<gene>
    <name evidence="2" type="ORF">ACMU_11535</name>
</gene>
<dbReference type="InterPro" id="IPR011644">
    <property type="entry name" value="Heme_NO-bd"/>
</dbReference>
<dbReference type="SUPFAM" id="SSF111126">
    <property type="entry name" value="Ligand-binding domain in the NO signalling and Golgi transport"/>
    <property type="match status" value="1"/>
</dbReference>
<evidence type="ECO:0000259" key="1">
    <source>
        <dbReference type="Pfam" id="PF07700"/>
    </source>
</evidence>
<dbReference type="PANTHER" id="PTHR45655">
    <property type="entry name" value="GUANYLATE CYCLASE SOLUBLE SUBUNIT BETA-2"/>
    <property type="match status" value="1"/>
</dbReference>
<proteinExistence type="predicted"/>
<evidence type="ECO:0000313" key="2">
    <source>
        <dbReference type="EMBL" id="KAJ55322.1"/>
    </source>
</evidence>
<comment type="caution">
    <text evidence="2">The sequence shown here is derived from an EMBL/GenBank/DDBJ whole genome shotgun (WGS) entry which is preliminary data.</text>
</comment>
<dbReference type="EMBL" id="JFKE01000004">
    <property type="protein sequence ID" value="KAJ55322.1"/>
    <property type="molecule type" value="Genomic_DNA"/>
</dbReference>
<dbReference type="Gene3D" id="3.90.1520.10">
    <property type="entry name" value="H-NOX domain"/>
    <property type="match status" value="1"/>
</dbReference>
<dbReference type="OrthoDB" id="981203at2"/>
<feature type="domain" description="Heme NO-binding" evidence="1">
    <location>
        <begin position="2"/>
        <end position="153"/>
    </location>
</feature>
<evidence type="ECO:0000313" key="3">
    <source>
        <dbReference type="Proteomes" id="UP000026249"/>
    </source>
</evidence>
<dbReference type="AlphaFoldDB" id="A0A037ZIE6"/>
<reference evidence="2 3" key="1">
    <citation type="submission" date="2014-03" db="EMBL/GenBank/DDBJ databases">
        <title>Draft Genome Sequence of Actibacterium mucosum KCTC 23349, a Marine Alphaproteobacterium with Complex Ionic Requirements Isolated from Mediterranean Seawater at Malvarrosa Beach, Valencia, Spain.</title>
        <authorList>
            <person name="Arahal D.R."/>
            <person name="Shao Z."/>
            <person name="Lai Q."/>
            <person name="Pujalte M.J."/>
        </authorList>
    </citation>
    <scope>NUCLEOTIDE SEQUENCE [LARGE SCALE GENOMIC DNA]</scope>
    <source>
        <strain evidence="2 3">KCTC 23349</strain>
    </source>
</reference>
<dbReference type="PANTHER" id="PTHR45655:SF13">
    <property type="entry name" value="SOLUBLE GUANYLATE CYCLASE GCY-32-RELATED"/>
    <property type="match status" value="1"/>
</dbReference>
<dbReference type="Pfam" id="PF07700">
    <property type="entry name" value="HNOB"/>
    <property type="match status" value="1"/>
</dbReference>
<sequence>MHGLINRSLQIFLQDNYGPAKWVEMSKKAGAPTEGFEAMLSYDTGVTHALLESAESVLGKPRAALLEDLGSFIVSHGNEERVRRLLRFGGEDFVGFLHSLEDLRDRAQLAVPDLDMPVIEVRDEPPTRFQLICSEPFPGTSQVLQGVLWAMADDYGALVLIDLVPPSKPGEAAEISIELLDSSHTEGRSFRLASGAG</sequence>
<protein>
    <recommendedName>
        <fullName evidence="1">Heme NO-binding domain-containing protein</fullName>
    </recommendedName>
</protein>
<dbReference type="STRING" id="1454373.ACMU_11535"/>
<dbReference type="InterPro" id="IPR024096">
    <property type="entry name" value="NO_sig/Golgi_transp_ligand-bd"/>
</dbReference>
<accession>A0A037ZIE6</accession>
<dbReference type="Proteomes" id="UP000026249">
    <property type="component" value="Unassembled WGS sequence"/>
</dbReference>
<organism evidence="2 3">
    <name type="scientific">Actibacterium mucosum KCTC 23349</name>
    <dbReference type="NCBI Taxonomy" id="1454373"/>
    <lineage>
        <taxon>Bacteria</taxon>
        <taxon>Pseudomonadati</taxon>
        <taxon>Pseudomonadota</taxon>
        <taxon>Alphaproteobacteria</taxon>
        <taxon>Rhodobacterales</taxon>
        <taxon>Roseobacteraceae</taxon>
        <taxon>Actibacterium</taxon>
    </lineage>
</organism>
<keyword evidence="3" id="KW-1185">Reference proteome</keyword>
<dbReference type="GO" id="GO:0020037">
    <property type="term" value="F:heme binding"/>
    <property type="evidence" value="ECO:0007669"/>
    <property type="project" value="InterPro"/>
</dbReference>
<dbReference type="RefSeq" id="WP_035259045.1">
    <property type="nucleotide sequence ID" value="NZ_JFKE01000004.1"/>
</dbReference>
<name>A0A037ZIE6_9RHOB</name>
<dbReference type="InterPro" id="IPR038158">
    <property type="entry name" value="H-NOX_domain_sf"/>
</dbReference>